<evidence type="ECO:0000313" key="3">
    <source>
        <dbReference type="Proteomes" id="UP000561045"/>
    </source>
</evidence>
<evidence type="ECO:0000256" key="1">
    <source>
        <dbReference type="SAM" id="Phobius"/>
    </source>
</evidence>
<feature type="transmembrane region" description="Helical" evidence="1">
    <location>
        <begin position="12"/>
        <end position="34"/>
    </location>
</feature>
<keyword evidence="1" id="KW-1133">Transmembrane helix</keyword>
<comment type="caution">
    <text evidence="2">The sequence shown here is derived from an EMBL/GenBank/DDBJ whole genome shotgun (WGS) entry which is preliminary data.</text>
</comment>
<gene>
    <name evidence="2" type="ORF">GGR36_000108</name>
</gene>
<dbReference type="PANTHER" id="PTHR30093:SF47">
    <property type="entry name" value="TYPE IV PILUS NON-CORE MINOR PILIN PILE"/>
    <property type="match status" value="1"/>
</dbReference>
<dbReference type="InterPro" id="IPR012902">
    <property type="entry name" value="N_methyl_site"/>
</dbReference>
<dbReference type="NCBIfam" id="TIGR02532">
    <property type="entry name" value="IV_pilin_GFxxxE"/>
    <property type="match status" value="1"/>
</dbReference>
<dbReference type="InterPro" id="IPR045584">
    <property type="entry name" value="Pilin-like"/>
</dbReference>
<sequence>MMRLLLHRQRGFTLIELMVTLTILAVLASVALPLTQVAAKRSRENELRRALWTIRDGIDAYKRAFEEGRIRRSADDTGYPPSLAVLETGVTDQRDNRGPRIFFVRRIPRDPTCDCPERSNIDTWGVRSYASTADNPQPGRDVYDVHSLSLDLGSNGIPYRQW</sequence>
<protein>
    <submittedName>
        <fullName evidence="2">General secretion pathway protein G</fullName>
    </submittedName>
</protein>
<dbReference type="SUPFAM" id="SSF54523">
    <property type="entry name" value="Pili subunits"/>
    <property type="match status" value="1"/>
</dbReference>
<dbReference type="Pfam" id="PF07963">
    <property type="entry name" value="N_methyl"/>
    <property type="match status" value="1"/>
</dbReference>
<evidence type="ECO:0000313" key="2">
    <source>
        <dbReference type="EMBL" id="MBB4010800.1"/>
    </source>
</evidence>
<dbReference type="RefSeq" id="WP_242533120.1">
    <property type="nucleotide sequence ID" value="NZ_BAABLE010000011.1"/>
</dbReference>
<keyword evidence="3" id="KW-1185">Reference proteome</keyword>
<organism evidence="2 3">
    <name type="scientific">Niveibacterium umoris</name>
    <dbReference type="NCBI Taxonomy" id="1193620"/>
    <lineage>
        <taxon>Bacteria</taxon>
        <taxon>Pseudomonadati</taxon>
        <taxon>Pseudomonadota</taxon>
        <taxon>Betaproteobacteria</taxon>
        <taxon>Rhodocyclales</taxon>
        <taxon>Rhodocyclaceae</taxon>
        <taxon>Niveibacterium</taxon>
    </lineage>
</organism>
<reference evidence="2 3" key="1">
    <citation type="submission" date="2020-08" db="EMBL/GenBank/DDBJ databases">
        <title>Genomic Encyclopedia of Type Strains, Phase IV (KMG-IV): sequencing the most valuable type-strain genomes for metagenomic binning, comparative biology and taxonomic classification.</title>
        <authorList>
            <person name="Goeker M."/>
        </authorList>
    </citation>
    <scope>NUCLEOTIDE SEQUENCE [LARGE SCALE GENOMIC DNA]</scope>
    <source>
        <strain evidence="2 3">DSM 106739</strain>
    </source>
</reference>
<dbReference type="Gene3D" id="3.30.700.10">
    <property type="entry name" value="Glycoprotein, Type 4 Pilin"/>
    <property type="match status" value="1"/>
</dbReference>
<name>A0A840BCP3_9RHOO</name>
<dbReference type="EMBL" id="JACIET010000001">
    <property type="protein sequence ID" value="MBB4010800.1"/>
    <property type="molecule type" value="Genomic_DNA"/>
</dbReference>
<dbReference type="PROSITE" id="PS00409">
    <property type="entry name" value="PROKAR_NTER_METHYL"/>
    <property type="match status" value="1"/>
</dbReference>
<keyword evidence="1" id="KW-0472">Membrane</keyword>
<dbReference type="AlphaFoldDB" id="A0A840BCP3"/>
<accession>A0A840BCP3</accession>
<keyword evidence="1" id="KW-0812">Transmembrane</keyword>
<dbReference type="PANTHER" id="PTHR30093">
    <property type="entry name" value="GENERAL SECRETION PATHWAY PROTEIN G"/>
    <property type="match status" value="1"/>
</dbReference>
<dbReference type="Proteomes" id="UP000561045">
    <property type="component" value="Unassembled WGS sequence"/>
</dbReference>
<proteinExistence type="predicted"/>